<organism evidence="1 2">
    <name type="scientific">Persea americana</name>
    <name type="common">Avocado</name>
    <dbReference type="NCBI Taxonomy" id="3435"/>
    <lineage>
        <taxon>Eukaryota</taxon>
        <taxon>Viridiplantae</taxon>
        <taxon>Streptophyta</taxon>
        <taxon>Embryophyta</taxon>
        <taxon>Tracheophyta</taxon>
        <taxon>Spermatophyta</taxon>
        <taxon>Magnoliopsida</taxon>
        <taxon>Magnoliidae</taxon>
        <taxon>Laurales</taxon>
        <taxon>Lauraceae</taxon>
        <taxon>Persea</taxon>
    </lineage>
</organism>
<reference evidence="1 2" key="1">
    <citation type="journal article" date="2022" name="Hortic Res">
        <title>A haplotype resolved chromosomal level avocado genome allows analysis of novel avocado genes.</title>
        <authorList>
            <person name="Nath O."/>
            <person name="Fletcher S.J."/>
            <person name="Hayward A."/>
            <person name="Shaw L.M."/>
            <person name="Masouleh A.K."/>
            <person name="Furtado A."/>
            <person name="Henry R.J."/>
            <person name="Mitter N."/>
        </authorList>
    </citation>
    <scope>NUCLEOTIDE SEQUENCE [LARGE SCALE GENOMIC DNA]</scope>
    <source>
        <strain evidence="2">cv. Hass</strain>
    </source>
</reference>
<dbReference type="Proteomes" id="UP001234297">
    <property type="component" value="Chromosome 2"/>
</dbReference>
<gene>
    <name evidence="1" type="ORF">MRB53_007339</name>
</gene>
<sequence>MQQMRLGADLWRSGFLIFSGEQVVSDQARCRSLAVCKSLMVAVERRGNAGIAAERGREEMMEGAKDDG</sequence>
<comment type="caution">
    <text evidence="1">The sequence shown here is derived from an EMBL/GenBank/DDBJ whole genome shotgun (WGS) entry which is preliminary data.</text>
</comment>
<protein>
    <submittedName>
        <fullName evidence="1">Uncharacterized protein</fullName>
    </submittedName>
</protein>
<accession>A0ACC2MJL2</accession>
<evidence type="ECO:0000313" key="2">
    <source>
        <dbReference type="Proteomes" id="UP001234297"/>
    </source>
</evidence>
<name>A0ACC2MJL2_PERAE</name>
<dbReference type="EMBL" id="CM056810">
    <property type="protein sequence ID" value="KAJ8645591.1"/>
    <property type="molecule type" value="Genomic_DNA"/>
</dbReference>
<keyword evidence="2" id="KW-1185">Reference proteome</keyword>
<evidence type="ECO:0000313" key="1">
    <source>
        <dbReference type="EMBL" id="KAJ8645591.1"/>
    </source>
</evidence>
<proteinExistence type="predicted"/>